<dbReference type="InterPro" id="IPR045121">
    <property type="entry name" value="CoAse"/>
</dbReference>
<dbReference type="InterPro" id="IPR000086">
    <property type="entry name" value="NUDIX_hydrolase_dom"/>
</dbReference>
<comment type="cofactor">
    <cofactor evidence="2">
        <name>Mg(2+)</name>
        <dbReference type="ChEBI" id="CHEBI:18420"/>
    </cofactor>
</comment>
<dbReference type="CDD" id="cd03426">
    <property type="entry name" value="NUDIX_CoAse_Nudt7"/>
    <property type="match status" value="1"/>
</dbReference>
<dbReference type="GO" id="GO:0035539">
    <property type="term" value="F:8-oxo-7,8-dihydrodeoxyguanosine triphosphate pyrophosphatase activity"/>
    <property type="evidence" value="ECO:0007669"/>
    <property type="project" value="UniProtKB-EC"/>
</dbReference>
<dbReference type="PANTHER" id="PTHR12992">
    <property type="entry name" value="NUDIX HYDROLASE"/>
    <property type="match status" value="1"/>
</dbReference>
<evidence type="ECO:0000256" key="5">
    <source>
        <dbReference type="ARBA" id="ARBA00022842"/>
    </source>
</evidence>
<keyword evidence="4 8" id="KW-0378">Hydrolase</keyword>
<evidence type="ECO:0000256" key="1">
    <source>
        <dbReference type="ARBA" id="ARBA00001936"/>
    </source>
</evidence>
<comment type="cofactor">
    <cofactor evidence="1">
        <name>Mn(2+)</name>
        <dbReference type="ChEBI" id="CHEBI:29035"/>
    </cofactor>
</comment>
<name>A0ABU9KGB4_9BACI</name>
<dbReference type="InterPro" id="IPR015797">
    <property type="entry name" value="NUDIX_hydrolase-like_dom_sf"/>
</dbReference>
<feature type="domain" description="Nudix hydrolase" evidence="7">
    <location>
        <begin position="23"/>
        <end position="157"/>
    </location>
</feature>
<keyword evidence="3" id="KW-0479">Metal-binding</keyword>
<accession>A0ABU9KGB4</accession>
<dbReference type="EC" id="3.6.1.55" evidence="8"/>
<dbReference type="SUPFAM" id="SSF55811">
    <property type="entry name" value="Nudix"/>
    <property type="match status" value="1"/>
</dbReference>
<keyword evidence="9" id="KW-1185">Reference proteome</keyword>
<evidence type="ECO:0000256" key="2">
    <source>
        <dbReference type="ARBA" id="ARBA00001946"/>
    </source>
</evidence>
<evidence type="ECO:0000259" key="7">
    <source>
        <dbReference type="PROSITE" id="PS51462"/>
    </source>
</evidence>
<organism evidence="8 9">
    <name type="scientific">Rossellomorea oryzaecorticis</name>
    <dbReference type="NCBI Taxonomy" id="1396505"/>
    <lineage>
        <taxon>Bacteria</taxon>
        <taxon>Bacillati</taxon>
        <taxon>Bacillota</taxon>
        <taxon>Bacilli</taxon>
        <taxon>Bacillales</taxon>
        <taxon>Bacillaceae</taxon>
        <taxon>Rossellomorea</taxon>
    </lineage>
</organism>
<dbReference type="RefSeq" id="WP_341985744.1">
    <property type="nucleotide sequence ID" value="NZ_JBBYAF010000046.1"/>
</dbReference>
<dbReference type="PROSITE" id="PS51462">
    <property type="entry name" value="NUDIX"/>
    <property type="match status" value="1"/>
</dbReference>
<gene>
    <name evidence="8" type="ORF">AAEO50_18210</name>
</gene>
<reference evidence="8 9" key="1">
    <citation type="submission" date="2024-04" db="EMBL/GenBank/DDBJ databases">
        <title>Bacillus oryzaecorticis sp. nov., a moderately halophilic bacterium isolated from rice husks.</title>
        <authorList>
            <person name="Zhu H.-S."/>
        </authorList>
    </citation>
    <scope>NUCLEOTIDE SEQUENCE [LARGE SCALE GENOMIC DNA]</scope>
    <source>
        <strain evidence="8 9">ZC255</strain>
    </source>
</reference>
<dbReference type="PANTHER" id="PTHR12992:SF11">
    <property type="entry name" value="MITOCHONDRIAL COENZYME A DIPHOSPHATASE NUDT8"/>
    <property type="match status" value="1"/>
</dbReference>
<evidence type="ECO:0000256" key="4">
    <source>
        <dbReference type="ARBA" id="ARBA00022801"/>
    </source>
</evidence>
<proteinExistence type="predicted"/>
<evidence type="ECO:0000313" key="9">
    <source>
        <dbReference type="Proteomes" id="UP001389717"/>
    </source>
</evidence>
<evidence type="ECO:0000313" key="8">
    <source>
        <dbReference type="EMBL" id="MEL3974224.1"/>
    </source>
</evidence>
<sequence>MKGDDIIQSIKGRTPKVMGSENFKEYAILVPLIEVNDETHILFEVRSFNMRRQPGEICFPGGRIDNTDKDAESAAMRETSEELGISQNLISDIHPLDYLVSPFGTIIYPFAGKLNAGLKDLNPNGAEVEEVFTSPLKDLKEKEPELYDIKFSVEPEENFPYKSIPGGENYDWQARNLKEHFYYYEDKVIWGLTAKILHHFIEIISNKKM</sequence>
<dbReference type="Gene3D" id="3.90.79.10">
    <property type="entry name" value="Nucleoside Triphosphate Pyrophosphohydrolase"/>
    <property type="match status" value="1"/>
</dbReference>
<keyword evidence="6" id="KW-0464">Manganese</keyword>
<evidence type="ECO:0000256" key="3">
    <source>
        <dbReference type="ARBA" id="ARBA00022723"/>
    </source>
</evidence>
<dbReference type="Pfam" id="PF00293">
    <property type="entry name" value="NUDIX"/>
    <property type="match status" value="1"/>
</dbReference>
<keyword evidence="5" id="KW-0460">Magnesium</keyword>
<evidence type="ECO:0000256" key="6">
    <source>
        <dbReference type="ARBA" id="ARBA00023211"/>
    </source>
</evidence>
<protein>
    <submittedName>
        <fullName evidence="8">CoA pyrophosphatase</fullName>
        <ecNumber evidence="8">3.6.1.55</ecNumber>
    </submittedName>
</protein>
<comment type="caution">
    <text evidence="8">The sequence shown here is derived from an EMBL/GenBank/DDBJ whole genome shotgun (WGS) entry which is preliminary data.</text>
</comment>
<dbReference type="EMBL" id="JBBYAF010000046">
    <property type="protein sequence ID" value="MEL3974224.1"/>
    <property type="molecule type" value="Genomic_DNA"/>
</dbReference>
<dbReference type="Proteomes" id="UP001389717">
    <property type="component" value="Unassembled WGS sequence"/>
</dbReference>